<dbReference type="InterPro" id="IPR011989">
    <property type="entry name" value="ARM-like"/>
</dbReference>
<dbReference type="Pfam" id="PF03130">
    <property type="entry name" value="HEAT_PBS"/>
    <property type="match status" value="1"/>
</dbReference>
<dbReference type="RefSeq" id="WP_185000714.1">
    <property type="nucleotide sequence ID" value="NZ_BAAAUI010000003.1"/>
</dbReference>
<evidence type="ECO:0000313" key="2">
    <source>
        <dbReference type="Proteomes" id="UP000533598"/>
    </source>
</evidence>
<dbReference type="SMART" id="SM00567">
    <property type="entry name" value="EZ_HEAT"/>
    <property type="match status" value="3"/>
</dbReference>
<accession>A0A7W7C7E2</accession>
<comment type="caution">
    <text evidence="1">The sequence shown here is derived from an EMBL/GenBank/DDBJ whole genome shotgun (WGS) entry which is preliminary data.</text>
</comment>
<dbReference type="AlphaFoldDB" id="A0A7W7C7E2"/>
<dbReference type="Gene3D" id="1.25.10.10">
    <property type="entry name" value="Leucine-rich Repeat Variant"/>
    <property type="match status" value="1"/>
</dbReference>
<dbReference type="Proteomes" id="UP000533598">
    <property type="component" value="Unassembled WGS sequence"/>
</dbReference>
<reference evidence="1 2" key="1">
    <citation type="submission" date="2020-08" db="EMBL/GenBank/DDBJ databases">
        <title>Sequencing the genomes of 1000 actinobacteria strains.</title>
        <authorList>
            <person name="Klenk H.-P."/>
        </authorList>
    </citation>
    <scope>NUCLEOTIDE SEQUENCE [LARGE SCALE GENOMIC DNA]</scope>
    <source>
        <strain evidence="1 2">DSM 44230</strain>
    </source>
</reference>
<sequence>MAGTTQAALDAALVAADPWAELGALVEAPAPDLAQVAEARYATAEAEQRRRLSWLLGHLGDPGAAAVLRLLAAHTGDDAHDLLGTAVRRGLRLPGELLWRLAADLGDAEPVLHAMGLAADPGFADYLGARLGSKGKRAAAAMALGRLGDRRWTEPIARRLAEVVGLEHTAFVVALELLGDPAAAPYLVRQLKDAVAPGDLLHALVRLTGRDPLLPLWTGPSAESRQTLWRRWSEVDLAVRAEPEIRELVLGARRAEFELHEGRGRIRFGYDPPVPGSVWPRWNRSLLVGGQPLYQVGSDCGTCQTMLWLLGWPERVSAASADRLRAALSTVDSLADGVLAALAPLVLELPTGHYRAYLVDLPVQRVTEPGKSWWVRRWDDREGAVRTDEDWPGVEHFQLPERIPGPMPTYGVLLPSQPRLDPDTVARHRAAIAAGARPAAVVLGWIEDTWVEAEFEERFLVGAVLDGHHKLAAYAEAGVPARVLLLARGEDNWHPDHGWADRFEAVLGQFSG</sequence>
<evidence type="ECO:0000313" key="1">
    <source>
        <dbReference type="EMBL" id="MBB4674613.1"/>
    </source>
</evidence>
<protein>
    <recommendedName>
        <fullName evidence="3">HEAT repeat domain-containing protein</fullName>
    </recommendedName>
</protein>
<dbReference type="InterPro" id="IPR004155">
    <property type="entry name" value="PBS_lyase_HEAT"/>
</dbReference>
<dbReference type="EMBL" id="JACHMH010000001">
    <property type="protein sequence ID" value="MBB4674613.1"/>
    <property type="molecule type" value="Genomic_DNA"/>
</dbReference>
<evidence type="ECO:0008006" key="3">
    <source>
        <dbReference type="Google" id="ProtNLM"/>
    </source>
</evidence>
<name>A0A7W7C7E2_9PSEU</name>
<proteinExistence type="predicted"/>
<gene>
    <name evidence="1" type="ORF">HNR67_000731</name>
</gene>
<organism evidence="1 2">
    <name type="scientific">Crossiella cryophila</name>
    <dbReference type="NCBI Taxonomy" id="43355"/>
    <lineage>
        <taxon>Bacteria</taxon>
        <taxon>Bacillati</taxon>
        <taxon>Actinomycetota</taxon>
        <taxon>Actinomycetes</taxon>
        <taxon>Pseudonocardiales</taxon>
        <taxon>Pseudonocardiaceae</taxon>
        <taxon>Crossiella</taxon>
    </lineage>
</organism>
<keyword evidence="2" id="KW-1185">Reference proteome</keyword>